<organism evidence="1 2">
    <name type="scientific">Derxia gummosa DSM 723</name>
    <dbReference type="NCBI Taxonomy" id="1121388"/>
    <lineage>
        <taxon>Bacteria</taxon>
        <taxon>Pseudomonadati</taxon>
        <taxon>Pseudomonadota</taxon>
        <taxon>Betaproteobacteria</taxon>
        <taxon>Burkholderiales</taxon>
        <taxon>Alcaligenaceae</taxon>
        <taxon>Derxia</taxon>
    </lineage>
</organism>
<keyword evidence="1" id="KW-1185">Reference proteome</keyword>
<dbReference type="RefSeq" id="WP_028310488.1">
    <property type="nucleotide sequence ID" value="NZ_AXWS01000007.1"/>
</dbReference>
<dbReference type="AlphaFoldDB" id="A0A8B6X1G2"/>
<sequence length="152" mass="16378">MPALEKKSAFIPVASAKPTGLADLGIPGEPVVKKGKLAEFTQPQDGGKVGRMFQNIRAVLASTTEGGQPSGKLVVLFEIFGDDNVPTGVNRGVDVALYAGDTLLAEYKHGAVFLPYACAWYENKIFFDIPLDVFEKADKLEFIALADEVRAF</sequence>
<evidence type="ECO:0000313" key="1">
    <source>
        <dbReference type="Proteomes" id="UP000675920"/>
    </source>
</evidence>
<proteinExistence type="predicted"/>
<protein>
    <submittedName>
        <fullName evidence="2">Uncharacterized protein</fullName>
    </submittedName>
</protein>
<dbReference type="Proteomes" id="UP000675920">
    <property type="component" value="Unplaced"/>
</dbReference>
<accession>A0A8B6X1G2</accession>
<name>A0A8B6X1G2_9BURK</name>
<reference evidence="2" key="1">
    <citation type="submission" date="2025-08" db="UniProtKB">
        <authorList>
            <consortium name="RefSeq"/>
        </authorList>
    </citation>
    <scope>IDENTIFICATION</scope>
</reference>
<evidence type="ECO:0000313" key="2">
    <source>
        <dbReference type="RefSeq" id="WP_028310488.1"/>
    </source>
</evidence>
<dbReference type="OrthoDB" id="5567584at2"/>